<organism evidence="3 4">
    <name type="scientific">Vespula squamosa</name>
    <name type="common">Southern yellow jacket</name>
    <name type="synonym">Wasp</name>
    <dbReference type="NCBI Taxonomy" id="30214"/>
    <lineage>
        <taxon>Eukaryota</taxon>
        <taxon>Metazoa</taxon>
        <taxon>Ecdysozoa</taxon>
        <taxon>Arthropoda</taxon>
        <taxon>Hexapoda</taxon>
        <taxon>Insecta</taxon>
        <taxon>Pterygota</taxon>
        <taxon>Neoptera</taxon>
        <taxon>Endopterygota</taxon>
        <taxon>Hymenoptera</taxon>
        <taxon>Apocrita</taxon>
        <taxon>Aculeata</taxon>
        <taxon>Vespoidea</taxon>
        <taxon>Vespidae</taxon>
        <taxon>Vespinae</taxon>
        <taxon>Vespula</taxon>
    </lineage>
</organism>
<protein>
    <submittedName>
        <fullName evidence="3">Uncharacterized protein</fullName>
    </submittedName>
</protein>
<evidence type="ECO:0000313" key="3">
    <source>
        <dbReference type="EMBL" id="KAL2711628.1"/>
    </source>
</evidence>
<feature type="transmembrane region" description="Helical" evidence="2">
    <location>
        <begin position="6"/>
        <end position="27"/>
    </location>
</feature>
<accession>A0ABD1ZTD4</accession>
<feature type="region of interest" description="Disordered" evidence="1">
    <location>
        <begin position="87"/>
        <end position="108"/>
    </location>
</feature>
<dbReference type="AlphaFoldDB" id="A0ABD1ZTD4"/>
<gene>
    <name evidence="3" type="ORF">V1478_018649</name>
</gene>
<keyword evidence="4" id="KW-1185">Reference proteome</keyword>
<proteinExistence type="predicted"/>
<evidence type="ECO:0000256" key="1">
    <source>
        <dbReference type="SAM" id="MobiDB-lite"/>
    </source>
</evidence>
<dbReference type="Proteomes" id="UP001607302">
    <property type="component" value="Unassembled WGS sequence"/>
</dbReference>
<comment type="caution">
    <text evidence="3">The sequence shown here is derived from an EMBL/GenBank/DDBJ whole genome shotgun (WGS) entry which is preliminary data.</text>
</comment>
<name>A0ABD1ZTD4_VESSQ</name>
<keyword evidence="2" id="KW-0812">Transmembrane</keyword>
<feature type="compositionally biased region" description="Acidic residues" evidence="1">
    <location>
        <begin position="87"/>
        <end position="107"/>
    </location>
</feature>
<keyword evidence="2" id="KW-0472">Membrane</keyword>
<sequence length="128" mass="14980">MYFRLLFVMQYNAVGHMILAITSISYVDRTLIFKDRRLNEVRRGCKQKITYRNFQTTLSIIDDNLTTISNEKFKGDLVFEILTCKNEEDEAEEEKEEEKEEEEEEEGVGGLKGIYFIYITSGSEQLAK</sequence>
<evidence type="ECO:0000256" key="2">
    <source>
        <dbReference type="SAM" id="Phobius"/>
    </source>
</evidence>
<keyword evidence="2" id="KW-1133">Transmembrane helix</keyword>
<reference evidence="3 4" key="1">
    <citation type="journal article" date="2024" name="Ann. Entomol. Soc. Am.">
        <title>Genomic analyses of the southern and eastern yellowjacket wasps (Hymenoptera: Vespidae) reveal evolutionary signatures of social life.</title>
        <authorList>
            <person name="Catto M.A."/>
            <person name="Caine P.B."/>
            <person name="Orr S.E."/>
            <person name="Hunt B.G."/>
            <person name="Goodisman M.A.D."/>
        </authorList>
    </citation>
    <scope>NUCLEOTIDE SEQUENCE [LARGE SCALE GENOMIC DNA]</scope>
    <source>
        <strain evidence="3">233</strain>
        <tissue evidence="3">Head and thorax</tissue>
    </source>
</reference>
<evidence type="ECO:0000313" key="4">
    <source>
        <dbReference type="Proteomes" id="UP001607302"/>
    </source>
</evidence>
<dbReference type="EMBL" id="JAUDFV010000173">
    <property type="protein sequence ID" value="KAL2711628.1"/>
    <property type="molecule type" value="Genomic_DNA"/>
</dbReference>